<evidence type="ECO:0000313" key="3">
    <source>
        <dbReference type="Proteomes" id="UP000091979"/>
    </source>
</evidence>
<accession>A0A1B7XMM5</accession>
<reference evidence="2 3" key="1">
    <citation type="submission" date="2015-01" db="EMBL/GenBank/DDBJ databases">
        <title>Desulfovibrio sp. JC271 draft genome sequence.</title>
        <authorList>
            <person name="Shivani Y."/>
            <person name="Subhash Y."/>
            <person name="Sasikala C."/>
            <person name="Ramana C.V."/>
        </authorList>
    </citation>
    <scope>NUCLEOTIDE SEQUENCE [LARGE SCALE GENOMIC DNA]</scope>
    <source>
        <strain evidence="2 3">JC271</strain>
    </source>
</reference>
<evidence type="ECO:0000313" key="2">
    <source>
        <dbReference type="EMBL" id="OBQ56764.1"/>
    </source>
</evidence>
<dbReference type="PATRIC" id="fig|1560234.3.peg.1147"/>
<proteinExistence type="predicted"/>
<sequence>MQSFIKNILNFFFIAVIATTALTLVGILYLWFGAEPTRNELPYLGWLLTVGIAEIFAIVFMYARKGIQYLPEIVINEDEKETFDFMERFISRGSSVTIVSNRISWLQRAPRVLNKIVTRAQTGTGFDIITPSDIDNDLKEQLEQAGVTLFLTEEEVPPEARFTLINGNRSGAEELAIARGAHPKHEISVFDNNSGPQIIALAKDIIRKSKGRNDD</sequence>
<gene>
    <name evidence="2" type="ORF">SP90_01380</name>
</gene>
<keyword evidence="1" id="KW-0812">Transmembrane</keyword>
<keyword evidence="1" id="KW-1133">Transmembrane helix</keyword>
<protein>
    <submittedName>
        <fullName evidence="2">Uncharacterized protein</fullName>
    </submittedName>
</protein>
<dbReference type="Proteomes" id="UP000091979">
    <property type="component" value="Unassembled WGS sequence"/>
</dbReference>
<feature type="transmembrane region" description="Helical" evidence="1">
    <location>
        <begin position="12"/>
        <end position="32"/>
    </location>
</feature>
<dbReference type="RefSeq" id="WP_066851799.1">
    <property type="nucleotide sequence ID" value="NZ_JXMS01000002.1"/>
</dbReference>
<evidence type="ECO:0000256" key="1">
    <source>
        <dbReference type="SAM" id="Phobius"/>
    </source>
</evidence>
<dbReference type="OrthoDB" id="5471505at2"/>
<organism evidence="2 3">
    <name type="scientific">Halodesulfovibrio spirochaetisodalis</name>
    <dbReference type="NCBI Taxonomy" id="1560234"/>
    <lineage>
        <taxon>Bacteria</taxon>
        <taxon>Pseudomonadati</taxon>
        <taxon>Thermodesulfobacteriota</taxon>
        <taxon>Desulfovibrionia</taxon>
        <taxon>Desulfovibrionales</taxon>
        <taxon>Desulfovibrionaceae</taxon>
        <taxon>Halodesulfovibrio</taxon>
    </lineage>
</organism>
<feature type="transmembrane region" description="Helical" evidence="1">
    <location>
        <begin position="44"/>
        <end position="63"/>
    </location>
</feature>
<keyword evidence="3" id="KW-1185">Reference proteome</keyword>
<dbReference type="STRING" id="1560234.SP90_01380"/>
<name>A0A1B7XMM5_9BACT</name>
<keyword evidence="1" id="KW-0472">Membrane</keyword>
<dbReference type="EMBL" id="JXMS01000002">
    <property type="protein sequence ID" value="OBQ56764.1"/>
    <property type="molecule type" value="Genomic_DNA"/>
</dbReference>
<comment type="caution">
    <text evidence="2">The sequence shown here is derived from an EMBL/GenBank/DDBJ whole genome shotgun (WGS) entry which is preliminary data.</text>
</comment>
<dbReference type="AlphaFoldDB" id="A0A1B7XMM5"/>